<gene>
    <name evidence="2" type="ORF">H1191_12025</name>
</gene>
<accession>A0A7W1WS50</accession>
<organism evidence="2 3">
    <name type="scientific">Paenactinomyces guangxiensis</name>
    <dbReference type="NCBI Taxonomy" id="1490290"/>
    <lineage>
        <taxon>Bacteria</taxon>
        <taxon>Bacillati</taxon>
        <taxon>Bacillota</taxon>
        <taxon>Bacilli</taxon>
        <taxon>Bacillales</taxon>
        <taxon>Thermoactinomycetaceae</taxon>
        <taxon>Paenactinomyces</taxon>
    </lineage>
</organism>
<proteinExistence type="predicted"/>
<comment type="caution">
    <text evidence="2">The sequence shown here is derived from an EMBL/GenBank/DDBJ whole genome shotgun (WGS) entry which is preliminary data.</text>
</comment>
<protein>
    <submittedName>
        <fullName evidence="2">Uncharacterized protein</fullName>
    </submittedName>
</protein>
<dbReference type="Proteomes" id="UP000535491">
    <property type="component" value="Unassembled WGS sequence"/>
</dbReference>
<evidence type="ECO:0000256" key="1">
    <source>
        <dbReference type="SAM" id="MobiDB-lite"/>
    </source>
</evidence>
<name>A0A7W1WS50_9BACL</name>
<dbReference type="EMBL" id="JACEIQ010000011">
    <property type="protein sequence ID" value="MBA4495036.1"/>
    <property type="molecule type" value="Genomic_DNA"/>
</dbReference>
<keyword evidence="3" id="KW-1185">Reference proteome</keyword>
<evidence type="ECO:0000313" key="2">
    <source>
        <dbReference type="EMBL" id="MBA4495036.1"/>
    </source>
</evidence>
<reference evidence="2 3" key="1">
    <citation type="submission" date="2020-07" db="EMBL/GenBank/DDBJ databases">
        <authorList>
            <person name="Feng H."/>
        </authorList>
    </citation>
    <scope>NUCLEOTIDE SEQUENCE [LARGE SCALE GENOMIC DNA]</scope>
    <source>
        <strain evidence="3">s-10</strain>
    </source>
</reference>
<feature type="region of interest" description="Disordered" evidence="1">
    <location>
        <begin position="1"/>
        <end position="27"/>
    </location>
</feature>
<sequence>MLMKQTAMTGKSLKTPETGGKERSYGVDGMPVESLRAHIQCYWASIRASIEDGTYEPMPVRRVEIPKPNGMYGGVRRRGLVTPSYSIGSQI</sequence>
<dbReference type="AlphaFoldDB" id="A0A7W1WS50"/>
<evidence type="ECO:0000313" key="3">
    <source>
        <dbReference type="Proteomes" id="UP000535491"/>
    </source>
</evidence>